<keyword evidence="1" id="KW-1133">Transmembrane helix</keyword>
<evidence type="ECO:0000256" key="1">
    <source>
        <dbReference type="SAM" id="Phobius"/>
    </source>
</evidence>
<dbReference type="OrthoDB" id="513552at2"/>
<evidence type="ECO:0000313" key="3">
    <source>
        <dbReference type="Proteomes" id="UP000003781"/>
    </source>
</evidence>
<proteinExistence type="predicted"/>
<dbReference type="Proteomes" id="UP000003781">
    <property type="component" value="Unassembled WGS sequence"/>
</dbReference>
<comment type="caution">
    <text evidence="2">The sequence shown here is derived from an EMBL/GenBank/DDBJ whole genome shotgun (WGS) entry which is preliminary data.</text>
</comment>
<protein>
    <recommendedName>
        <fullName evidence="4">DUF4112 domain-containing protein</fullName>
    </recommendedName>
</protein>
<dbReference type="Pfam" id="PF13430">
    <property type="entry name" value="DUF4112"/>
    <property type="match status" value="1"/>
</dbReference>
<name>A3IK01_9CHRO</name>
<accession>A3IK01</accession>
<dbReference type="PANTHER" id="PTHR35519">
    <property type="entry name" value="MEMBRANE PROTEINS"/>
    <property type="match status" value="1"/>
</dbReference>
<organism evidence="2 3">
    <name type="scientific">Crocosphaera chwakensis CCY0110</name>
    <dbReference type="NCBI Taxonomy" id="391612"/>
    <lineage>
        <taxon>Bacteria</taxon>
        <taxon>Bacillati</taxon>
        <taxon>Cyanobacteriota</taxon>
        <taxon>Cyanophyceae</taxon>
        <taxon>Oscillatoriophycideae</taxon>
        <taxon>Chroococcales</taxon>
        <taxon>Aphanothecaceae</taxon>
        <taxon>Crocosphaera</taxon>
        <taxon>Crocosphaera chwakensis</taxon>
    </lineage>
</organism>
<gene>
    <name evidence="2" type="ORF">CY0110_02939</name>
</gene>
<evidence type="ECO:0000313" key="2">
    <source>
        <dbReference type="EMBL" id="EAZ92990.1"/>
    </source>
</evidence>
<dbReference type="PANTHER" id="PTHR35519:SF2">
    <property type="entry name" value="PH DOMAIN PROTEIN"/>
    <property type="match status" value="1"/>
</dbReference>
<evidence type="ECO:0008006" key="4">
    <source>
        <dbReference type="Google" id="ProtNLM"/>
    </source>
</evidence>
<keyword evidence="3" id="KW-1185">Reference proteome</keyword>
<reference evidence="2 3" key="1">
    <citation type="submission" date="2007-03" db="EMBL/GenBank/DDBJ databases">
        <authorList>
            <person name="Stal L."/>
            <person name="Ferriera S."/>
            <person name="Johnson J."/>
            <person name="Kravitz S."/>
            <person name="Beeson K."/>
            <person name="Sutton G."/>
            <person name="Rogers Y.-H."/>
            <person name="Friedman R."/>
            <person name="Frazier M."/>
            <person name="Venter J.C."/>
        </authorList>
    </citation>
    <scope>NUCLEOTIDE SEQUENCE [LARGE SCALE GENOMIC DNA]</scope>
    <source>
        <strain evidence="2 3">CCY0110</strain>
    </source>
</reference>
<dbReference type="EMBL" id="AAXW01000003">
    <property type="protein sequence ID" value="EAZ92990.1"/>
    <property type="molecule type" value="Genomic_DNA"/>
</dbReference>
<dbReference type="RefSeq" id="WP_008273658.1">
    <property type="nucleotide sequence ID" value="NZ_AAXW01000003.1"/>
</dbReference>
<keyword evidence="1" id="KW-0472">Membrane</keyword>
<dbReference type="eggNOG" id="ENOG5032RYR">
    <property type="taxonomic scope" value="Bacteria"/>
</dbReference>
<dbReference type="AlphaFoldDB" id="A3IK01"/>
<sequence>MSKLSPRQRKVTRLHRISHVLDKAIPIPGTKGRIGLDPILGLIPGGGDTIAGALSAYIIIESARMGLNRKVIGQMVANVVLDSLVGSVPVVGDVFDVTWKANVRNIELLEHHLNYTPENKKVNRFFLIGLSIVLILIVIGFTFLTLALVTWVWKILTANS</sequence>
<feature type="transmembrane region" description="Helical" evidence="1">
    <location>
        <begin position="125"/>
        <end position="153"/>
    </location>
</feature>
<keyword evidence="1" id="KW-0812">Transmembrane</keyword>
<dbReference type="InterPro" id="IPR025187">
    <property type="entry name" value="DUF4112"/>
</dbReference>